<dbReference type="Proteomes" id="UP001595907">
    <property type="component" value="Unassembled WGS sequence"/>
</dbReference>
<evidence type="ECO:0000313" key="4">
    <source>
        <dbReference type="Proteomes" id="UP001595907"/>
    </source>
</evidence>
<evidence type="ECO:0000313" key="3">
    <source>
        <dbReference type="EMBL" id="MFC4262258.1"/>
    </source>
</evidence>
<dbReference type="PANTHER" id="PTHR34477:SF1">
    <property type="entry name" value="UPF0213 PROTEIN YHBQ"/>
    <property type="match status" value="1"/>
</dbReference>
<evidence type="ECO:0000259" key="2">
    <source>
        <dbReference type="PROSITE" id="PS50164"/>
    </source>
</evidence>
<dbReference type="PROSITE" id="PS50164">
    <property type="entry name" value="GIY_YIG"/>
    <property type="match status" value="1"/>
</dbReference>
<proteinExistence type="inferred from homology"/>
<sequence>MSFTVYILYSVAYNKHYTGFTSNLQERMKSHNELGHDWTKKYRPWQLIYERNFEDKAEAMQHEKWLKSGVGRDFIKTLQHPN</sequence>
<keyword evidence="4" id="KW-1185">Reference proteome</keyword>
<dbReference type="CDD" id="cd10449">
    <property type="entry name" value="GIY-YIG_SLX1_like"/>
    <property type="match status" value="1"/>
</dbReference>
<dbReference type="InterPro" id="IPR000305">
    <property type="entry name" value="GIY-YIG_endonuc"/>
</dbReference>
<dbReference type="RefSeq" id="WP_379707617.1">
    <property type="nucleotide sequence ID" value="NZ_JBHSCZ010000001.1"/>
</dbReference>
<dbReference type="EMBL" id="JBHSCZ010000001">
    <property type="protein sequence ID" value="MFC4262258.1"/>
    <property type="molecule type" value="Genomic_DNA"/>
</dbReference>
<comment type="caution">
    <text evidence="3">The sequence shown here is derived from an EMBL/GenBank/DDBJ whole genome shotgun (WGS) entry which is preliminary data.</text>
</comment>
<protein>
    <submittedName>
        <fullName evidence="3">GIY-YIG nuclease family protein</fullName>
    </submittedName>
</protein>
<feature type="domain" description="GIY-YIG" evidence="2">
    <location>
        <begin position="1"/>
        <end position="78"/>
    </location>
</feature>
<name>A0ABV8QSB7_9BACT</name>
<dbReference type="SUPFAM" id="SSF82771">
    <property type="entry name" value="GIY-YIG endonuclease"/>
    <property type="match status" value="1"/>
</dbReference>
<dbReference type="InterPro" id="IPR035901">
    <property type="entry name" value="GIY-YIG_endonuc_sf"/>
</dbReference>
<gene>
    <name evidence="3" type="ORF">ACFOWM_05185</name>
</gene>
<dbReference type="Pfam" id="PF01541">
    <property type="entry name" value="GIY-YIG"/>
    <property type="match status" value="1"/>
</dbReference>
<accession>A0ABV8QSB7</accession>
<comment type="similarity">
    <text evidence="1">Belongs to the UPF0213 family.</text>
</comment>
<dbReference type="InterPro" id="IPR050190">
    <property type="entry name" value="UPF0213_domain"/>
</dbReference>
<evidence type="ECO:0000256" key="1">
    <source>
        <dbReference type="ARBA" id="ARBA00007435"/>
    </source>
</evidence>
<dbReference type="PANTHER" id="PTHR34477">
    <property type="entry name" value="UPF0213 PROTEIN YHBQ"/>
    <property type="match status" value="1"/>
</dbReference>
<reference evidence="4" key="1">
    <citation type="journal article" date="2019" name="Int. J. Syst. Evol. Microbiol.">
        <title>The Global Catalogue of Microorganisms (GCM) 10K type strain sequencing project: providing services to taxonomists for standard genome sequencing and annotation.</title>
        <authorList>
            <consortium name="The Broad Institute Genomics Platform"/>
            <consortium name="The Broad Institute Genome Sequencing Center for Infectious Disease"/>
            <person name="Wu L."/>
            <person name="Ma J."/>
        </authorList>
    </citation>
    <scope>NUCLEOTIDE SEQUENCE [LARGE SCALE GENOMIC DNA]</scope>
    <source>
        <strain evidence="4">CECT 8289</strain>
    </source>
</reference>
<organism evidence="3 4">
    <name type="scientific">Ferruginibacter yonginensis</name>
    <dbReference type="NCBI Taxonomy" id="1310416"/>
    <lineage>
        <taxon>Bacteria</taxon>
        <taxon>Pseudomonadati</taxon>
        <taxon>Bacteroidota</taxon>
        <taxon>Chitinophagia</taxon>
        <taxon>Chitinophagales</taxon>
        <taxon>Chitinophagaceae</taxon>
        <taxon>Ferruginibacter</taxon>
    </lineage>
</organism>
<dbReference type="Gene3D" id="3.40.1440.10">
    <property type="entry name" value="GIY-YIG endonuclease"/>
    <property type="match status" value="1"/>
</dbReference>